<dbReference type="Proteomes" id="UP000029121">
    <property type="component" value="Unassembled WGS sequence"/>
</dbReference>
<evidence type="ECO:0000256" key="4">
    <source>
        <dbReference type="ARBA" id="ARBA00023125"/>
    </source>
</evidence>
<evidence type="ECO:0000256" key="1">
    <source>
        <dbReference type="ARBA" id="ARBA00004123"/>
    </source>
</evidence>
<feature type="domain" description="HTH myb-type" evidence="10">
    <location>
        <begin position="84"/>
        <end position="133"/>
    </location>
</feature>
<keyword evidence="6" id="KW-0539">Nucleus</keyword>
<gene>
    <name evidence="11" type="ORF">CARUB_v10006921mg</name>
</gene>
<dbReference type="GO" id="GO:0000978">
    <property type="term" value="F:RNA polymerase II cis-regulatory region sequence-specific DNA binding"/>
    <property type="evidence" value="ECO:0007669"/>
    <property type="project" value="TreeGrafter"/>
</dbReference>
<keyword evidence="12" id="KW-1185">Reference proteome</keyword>
<dbReference type="PANTHER" id="PTHR45614">
    <property type="entry name" value="MYB PROTEIN-RELATED"/>
    <property type="match status" value="1"/>
</dbReference>
<dbReference type="STRING" id="81985.R0H196"/>
<dbReference type="PROSITE" id="PS50090">
    <property type="entry name" value="MYB_LIKE"/>
    <property type="match status" value="2"/>
</dbReference>
<feature type="region of interest" description="Disordered" evidence="7">
    <location>
        <begin position="1"/>
        <end position="24"/>
    </location>
</feature>
<dbReference type="InterPro" id="IPR017930">
    <property type="entry name" value="Myb_dom"/>
</dbReference>
<dbReference type="GO" id="GO:0000981">
    <property type="term" value="F:DNA-binding transcription factor activity, RNA polymerase II-specific"/>
    <property type="evidence" value="ECO:0007669"/>
    <property type="project" value="TreeGrafter"/>
</dbReference>
<feature type="compositionally biased region" description="Polar residues" evidence="7">
    <location>
        <begin position="1"/>
        <end position="14"/>
    </location>
</feature>
<keyword evidence="5" id="KW-0804">Transcription</keyword>
<reference evidence="12" key="1">
    <citation type="journal article" date="2013" name="Nat. Genet.">
        <title>The Capsella rubella genome and the genomic consequences of rapid mating system evolution.</title>
        <authorList>
            <person name="Slotte T."/>
            <person name="Hazzouri K.M."/>
            <person name="Agren J.A."/>
            <person name="Koenig D."/>
            <person name="Maumus F."/>
            <person name="Guo Y.L."/>
            <person name="Steige K."/>
            <person name="Platts A.E."/>
            <person name="Escobar J.S."/>
            <person name="Newman L.K."/>
            <person name="Wang W."/>
            <person name="Mandakova T."/>
            <person name="Vello E."/>
            <person name="Smith L.M."/>
            <person name="Henz S.R."/>
            <person name="Steffen J."/>
            <person name="Takuno S."/>
            <person name="Brandvain Y."/>
            <person name="Coop G."/>
            <person name="Andolfatto P."/>
            <person name="Hu T.T."/>
            <person name="Blanchette M."/>
            <person name="Clark R.M."/>
            <person name="Quesneville H."/>
            <person name="Nordborg M."/>
            <person name="Gaut B.S."/>
            <person name="Lysak M.A."/>
            <person name="Jenkins J."/>
            <person name="Grimwood J."/>
            <person name="Chapman J."/>
            <person name="Prochnik S."/>
            <person name="Shu S."/>
            <person name="Rokhsar D."/>
            <person name="Schmutz J."/>
            <person name="Weigel D."/>
            <person name="Wright S.I."/>
        </authorList>
    </citation>
    <scope>NUCLEOTIDE SEQUENCE [LARGE SCALE GENOMIC DNA]</scope>
    <source>
        <strain evidence="12">cv. Monte Gargano</strain>
    </source>
</reference>
<feature type="domain" description="Myb-like" evidence="8">
    <location>
        <begin position="79"/>
        <end position="129"/>
    </location>
</feature>
<feature type="region of interest" description="Disordered" evidence="7">
    <location>
        <begin position="131"/>
        <end position="154"/>
    </location>
</feature>
<protein>
    <recommendedName>
        <fullName evidence="13">MYB transcription factor</fullName>
    </recommendedName>
</protein>
<dbReference type="FunFam" id="1.10.10.60:FF:000010">
    <property type="entry name" value="Transcriptional activator Myb isoform A"/>
    <property type="match status" value="1"/>
</dbReference>
<feature type="domain" description="SANT" evidence="9">
    <location>
        <begin position="82"/>
        <end position="133"/>
    </location>
</feature>
<proteinExistence type="predicted"/>
<organism evidence="11 12">
    <name type="scientific">Capsella rubella</name>
    <dbReference type="NCBI Taxonomy" id="81985"/>
    <lineage>
        <taxon>Eukaryota</taxon>
        <taxon>Viridiplantae</taxon>
        <taxon>Streptophyta</taxon>
        <taxon>Embryophyta</taxon>
        <taxon>Tracheophyta</taxon>
        <taxon>Spermatophyta</taxon>
        <taxon>Magnoliopsida</taxon>
        <taxon>eudicotyledons</taxon>
        <taxon>Gunneridae</taxon>
        <taxon>Pentapetalae</taxon>
        <taxon>rosids</taxon>
        <taxon>malvids</taxon>
        <taxon>Brassicales</taxon>
        <taxon>Brassicaceae</taxon>
        <taxon>Camelineae</taxon>
        <taxon>Capsella</taxon>
    </lineage>
</organism>
<dbReference type="SUPFAM" id="SSF46689">
    <property type="entry name" value="Homeodomain-like"/>
    <property type="match status" value="1"/>
</dbReference>
<evidence type="ECO:0000256" key="6">
    <source>
        <dbReference type="ARBA" id="ARBA00023242"/>
    </source>
</evidence>
<keyword evidence="4" id="KW-0238">DNA-binding</keyword>
<evidence type="ECO:0000256" key="2">
    <source>
        <dbReference type="ARBA" id="ARBA00022737"/>
    </source>
</evidence>
<dbReference type="AlphaFoldDB" id="R0H196"/>
<dbReference type="OrthoDB" id="2143914at2759"/>
<dbReference type="InterPro" id="IPR050560">
    <property type="entry name" value="MYB_TF"/>
</dbReference>
<feature type="domain" description="Myb-like" evidence="8">
    <location>
        <begin position="32"/>
        <end position="78"/>
    </location>
</feature>
<evidence type="ECO:0000259" key="9">
    <source>
        <dbReference type="PROSITE" id="PS51293"/>
    </source>
</evidence>
<evidence type="ECO:0000313" key="12">
    <source>
        <dbReference type="Proteomes" id="UP000029121"/>
    </source>
</evidence>
<feature type="compositionally biased region" description="Polar residues" evidence="7">
    <location>
        <begin position="138"/>
        <end position="150"/>
    </location>
</feature>
<dbReference type="CDD" id="cd00167">
    <property type="entry name" value="SANT"/>
    <property type="match status" value="2"/>
</dbReference>
<evidence type="ECO:0000313" key="11">
    <source>
        <dbReference type="EMBL" id="EOA18390.1"/>
    </source>
</evidence>
<dbReference type="EMBL" id="KB870811">
    <property type="protein sequence ID" value="EOA18390.1"/>
    <property type="molecule type" value="Genomic_DNA"/>
</dbReference>
<evidence type="ECO:0000256" key="3">
    <source>
        <dbReference type="ARBA" id="ARBA00023015"/>
    </source>
</evidence>
<dbReference type="PROSITE" id="PS51294">
    <property type="entry name" value="HTH_MYB"/>
    <property type="match status" value="2"/>
</dbReference>
<evidence type="ECO:0000256" key="7">
    <source>
        <dbReference type="SAM" id="MobiDB-lite"/>
    </source>
</evidence>
<dbReference type="PANTHER" id="PTHR45614:SF150">
    <property type="entry name" value="MYB-LIKE DNA-BINDING DOMAIN CONTAINING PROTEIN, EXPRESSED"/>
    <property type="match status" value="1"/>
</dbReference>
<dbReference type="eggNOG" id="KOG0048">
    <property type="taxonomic scope" value="Eukaryota"/>
</dbReference>
<dbReference type="GO" id="GO:0005634">
    <property type="term" value="C:nucleus"/>
    <property type="evidence" value="ECO:0007669"/>
    <property type="project" value="UniProtKB-SubCell"/>
</dbReference>
<dbReference type="Gene3D" id="1.10.10.60">
    <property type="entry name" value="Homeodomain-like"/>
    <property type="match status" value="2"/>
</dbReference>
<dbReference type="KEGG" id="crb:17880681"/>
<keyword evidence="3" id="KW-0805">Transcription regulation</keyword>
<name>R0H196_9BRAS</name>
<comment type="subcellular location">
    <subcellularLocation>
        <location evidence="1">Nucleus</location>
    </subcellularLocation>
</comment>
<dbReference type="InterPro" id="IPR001005">
    <property type="entry name" value="SANT/Myb"/>
</dbReference>
<dbReference type="SMART" id="SM00717">
    <property type="entry name" value="SANT"/>
    <property type="match status" value="2"/>
</dbReference>
<sequence length="236" mass="26705">MKSPSNEVGESNASLERMNREEKNKEKVISFRDFWTSSEDMKLRELVAEYGPRTWTKIAEKIQGRSAKTCRARWFRHLDPAISKKAFTDKEEAILLDGYAKHGNKWTLIAKHLPGRTDEAVVNNWTRLMKKKNRKPKQSASPLEVTTNVDTTEDSASELTDQAMQYSSALHYGLPIMYAVPLAMAAPHVSMAIFQPSSSSNAVDTMETEHIETKIPPKFIDFLGVEESVKVKEETA</sequence>
<dbReference type="InterPro" id="IPR009057">
    <property type="entry name" value="Homeodomain-like_sf"/>
</dbReference>
<dbReference type="InterPro" id="IPR017884">
    <property type="entry name" value="SANT_dom"/>
</dbReference>
<dbReference type="Pfam" id="PF13921">
    <property type="entry name" value="Myb_DNA-bind_6"/>
    <property type="match status" value="1"/>
</dbReference>
<dbReference type="PROSITE" id="PS51293">
    <property type="entry name" value="SANT"/>
    <property type="match status" value="1"/>
</dbReference>
<evidence type="ECO:0000259" key="10">
    <source>
        <dbReference type="PROSITE" id="PS51294"/>
    </source>
</evidence>
<evidence type="ECO:0000256" key="5">
    <source>
        <dbReference type="ARBA" id="ARBA00023163"/>
    </source>
</evidence>
<evidence type="ECO:0000259" key="8">
    <source>
        <dbReference type="PROSITE" id="PS50090"/>
    </source>
</evidence>
<accession>R0H196</accession>
<feature type="domain" description="HTH myb-type" evidence="10">
    <location>
        <begin position="32"/>
        <end position="82"/>
    </location>
</feature>
<keyword evidence="2" id="KW-0677">Repeat</keyword>
<evidence type="ECO:0008006" key="13">
    <source>
        <dbReference type="Google" id="ProtNLM"/>
    </source>
</evidence>